<keyword evidence="3" id="KW-1185">Reference proteome</keyword>
<name>A0ABS6KYS7_9GAMM</name>
<sequence length="225" mass="25660">MADWFIATEGVKVVKDSASLWPQIITAVTSIGAALGGVSLTHHYTRKREERSASNKAAVERLYIVTELVFLLERYANAWVPLHWSEIKERYKNSNNIPVLDLSGAAGDWRVLPSHQIFRIRTLEANHSTLLTQIMIGEQNDYLPIAKKITNRCYLAGLQAFLLAGQLRRAVGLPDSRQLTEDGGTFRKLRENRKEIWHWLVCQKRADKVAVKLLRDLNKEGWVTK</sequence>
<feature type="transmembrane region" description="Helical" evidence="1">
    <location>
        <begin position="20"/>
        <end position="41"/>
    </location>
</feature>
<keyword evidence="1" id="KW-0472">Membrane</keyword>
<evidence type="ECO:0000313" key="3">
    <source>
        <dbReference type="Proteomes" id="UP000699865"/>
    </source>
</evidence>
<evidence type="ECO:0000256" key="1">
    <source>
        <dbReference type="SAM" id="Phobius"/>
    </source>
</evidence>
<protein>
    <submittedName>
        <fullName evidence="2">Uncharacterized protein</fullName>
    </submittedName>
</protein>
<organism evidence="2 3">
    <name type="scientific">Rahnella perminowiae</name>
    <dbReference type="NCBI Taxonomy" id="2816244"/>
    <lineage>
        <taxon>Bacteria</taxon>
        <taxon>Pseudomonadati</taxon>
        <taxon>Pseudomonadota</taxon>
        <taxon>Gammaproteobacteria</taxon>
        <taxon>Enterobacterales</taxon>
        <taxon>Yersiniaceae</taxon>
        <taxon>Rahnella</taxon>
    </lineage>
</organism>
<evidence type="ECO:0000313" key="2">
    <source>
        <dbReference type="EMBL" id="MBU9834755.1"/>
    </source>
</evidence>
<gene>
    <name evidence="2" type="ORF">J1786_08005</name>
</gene>
<dbReference type="Proteomes" id="UP000699865">
    <property type="component" value="Unassembled WGS sequence"/>
</dbReference>
<accession>A0ABS6KYS7</accession>
<keyword evidence="1" id="KW-1133">Transmembrane helix</keyword>
<proteinExistence type="predicted"/>
<dbReference type="EMBL" id="JAFMOU010000064">
    <property type="protein sequence ID" value="MBU9834755.1"/>
    <property type="molecule type" value="Genomic_DNA"/>
</dbReference>
<keyword evidence="1" id="KW-0812">Transmembrane</keyword>
<reference evidence="2 3" key="1">
    <citation type="submission" date="2021-03" db="EMBL/GenBank/DDBJ databases">
        <title>Five novel Rahnella species.</title>
        <authorList>
            <person name="Brady C."/>
            <person name="Asselin J."/>
            <person name="Beer S."/>
            <person name="Bruberg M.B."/>
            <person name="Crampton B."/>
            <person name="Venter S."/>
            <person name="Arnold D."/>
            <person name="Denman S."/>
        </authorList>
    </citation>
    <scope>NUCLEOTIDE SEQUENCE [LARGE SCALE GENOMIC DNA]</scope>
    <source>
        <strain evidence="2 3">L72c</strain>
    </source>
</reference>
<comment type="caution">
    <text evidence="2">The sequence shown here is derived from an EMBL/GenBank/DDBJ whole genome shotgun (WGS) entry which is preliminary data.</text>
</comment>